<organism evidence="1">
    <name type="scientific">viral metagenome</name>
    <dbReference type="NCBI Taxonomy" id="1070528"/>
    <lineage>
        <taxon>unclassified sequences</taxon>
        <taxon>metagenomes</taxon>
        <taxon>organismal metagenomes</taxon>
    </lineage>
</organism>
<evidence type="ECO:0000313" key="3">
    <source>
        <dbReference type="EMBL" id="QJA86427.1"/>
    </source>
</evidence>
<name>A0A6H1ZSJ2_9ZZZZ</name>
<dbReference type="EMBL" id="MT141821">
    <property type="protein sequence ID" value="QJA70795.1"/>
    <property type="molecule type" value="Genomic_DNA"/>
</dbReference>
<dbReference type="EMBL" id="MT144191">
    <property type="protein sequence ID" value="QJA50381.1"/>
    <property type="molecule type" value="Genomic_DNA"/>
</dbReference>
<dbReference type="EMBL" id="MT142634">
    <property type="protein sequence ID" value="QJA86427.1"/>
    <property type="molecule type" value="Genomic_DNA"/>
</dbReference>
<dbReference type="AlphaFoldDB" id="A0A6H1ZSJ2"/>
<proteinExistence type="predicted"/>
<dbReference type="Pfam" id="PF06067">
    <property type="entry name" value="DUF932"/>
    <property type="match status" value="1"/>
</dbReference>
<dbReference type="InterPro" id="IPR026325">
    <property type="entry name" value="DUF932"/>
</dbReference>
<sequence>MNILNEQVNEQLTKTLFEVRETPVPFVNELISMGAGDMARPSINYDVETGFKMLIRDDTNEVISVVTNRYKLVRNYELLKVIDNHITEQKATLTSALIFGNARTSYVITFDELTQEINGENVSPRIMIQNSYDRTDSVKIIGGLFILVCTNGAVIGNVTNNVSYTHIIGGEISTIEEKIDNVISDVLEFSTNTFPKLTDRKVLPDDIINFMGLFPQAGKDNILDKFKTSKPNTFYDLMQTGTYVLTHKMNRQAEATHRLEESFINNLLGLM</sequence>
<evidence type="ECO:0000313" key="2">
    <source>
        <dbReference type="EMBL" id="QJA70795.1"/>
    </source>
</evidence>
<protein>
    <submittedName>
        <fullName evidence="1">Uncharacterized protein</fullName>
    </submittedName>
</protein>
<reference evidence="1" key="1">
    <citation type="submission" date="2020-03" db="EMBL/GenBank/DDBJ databases">
        <title>The deep terrestrial virosphere.</title>
        <authorList>
            <person name="Holmfeldt K."/>
            <person name="Nilsson E."/>
            <person name="Simone D."/>
            <person name="Lopez-Fernandez M."/>
            <person name="Wu X."/>
            <person name="de Brujin I."/>
            <person name="Lundin D."/>
            <person name="Andersson A."/>
            <person name="Bertilsson S."/>
            <person name="Dopson M."/>
        </authorList>
    </citation>
    <scope>NUCLEOTIDE SEQUENCE</scope>
    <source>
        <strain evidence="2">MM415A03559</strain>
        <strain evidence="3">MM415B02082</strain>
        <strain evidence="1">TM448A01721</strain>
        <strain evidence="4">TM448B02568</strain>
    </source>
</reference>
<accession>A0A6H1ZSJ2</accession>
<dbReference type="EMBL" id="MT144925">
    <property type="protein sequence ID" value="QJI01456.1"/>
    <property type="molecule type" value="Genomic_DNA"/>
</dbReference>
<gene>
    <name evidence="2" type="ORF">MM415A03559_0007</name>
    <name evidence="3" type="ORF">MM415B02082_0005</name>
    <name evidence="1" type="ORF">TM448A01721_0018</name>
    <name evidence="4" type="ORF">TM448B02568_0007</name>
</gene>
<evidence type="ECO:0000313" key="4">
    <source>
        <dbReference type="EMBL" id="QJI01456.1"/>
    </source>
</evidence>
<evidence type="ECO:0000313" key="1">
    <source>
        <dbReference type="EMBL" id="QJA50381.1"/>
    </source>
</evidence>